<dbReference type="PANTHER" id="PTHR46017:SF1">
    <property type="entry name" value="ALPHA-MANNOSIDASE 2C1"/>
    <property type="match status" value="1"/>
</dbReference>
<sequence>MDAMLKYKAPLFKNERTTFERIEKFISNSHFLDCNLYGRVYGKSYPIHVKHCDFGSNIVTFSEAVEALSVRGSEVNVGFKFGPTWTTHWFQIDVEVPEDWDMETKSVLRIDAECEALLWSEDGEPIQGLSPDFGRTDFEIPTVSLAQRFYVEASCSDRNGDGENCGIRPAKMDKLFEVQFIVE</sequence>
<dbReference type="GO" id="GO:0009313">
    <property type="term" value="P:oligosaccharide catabolic process"/>
    <property type="evidence" value="ECO:0007669"/>
    <property type="project" value="TreeGrafter"/>
</dbReference>
<dbReference type="WBParaSite" id="TCLT_0001073801-mRNA-1">
    <property type="protein sequence ID" value="TCLT_0001073801-mRNA-1"/>
    <property type="gene ID" value="TCLT_0001073801"/>
</dbReference>
<protein>
    <submittedName>
        <fullName evidence="4">Beta-galactosidase</fullName>
    </submittedName>
</protein>
<accession>A0A0N5DC19</accession>
<name>A0A0N5DC19_THECL</name>
<dbReference type="STRING" id="103827.A0A0N5DC19"/>
<dbReference type="InterPro" id="IPR054723">
    <property type="entry name" value="Ams1-like_N"/>
</dbReference>
<dbReference type="OrthoDB" id="10261055at2759"/>
<dbReference type="EMBL" id="UYYF01005299">
    <property type="protein sequence ID" value="VDN08434.1"/>
    <property type="molecule type" value="Genomic_DNA"/>
</dbReference>
<evidence type="ECO:0000313" key="4">
    <source>
        <dbReference type="WBParaSite" id="TCLT_0001073801-mRNA-1"/>
    </source>
</evidence>
<dbReference type="AlphaFoldDB" id="A0A0N5DC19"/>
<keyword evidence="3" id="KW-1185">Reference proteome</keyword>
<evidence type="ECO:0000313" key="2">
    <source>
        <dbReference type="EMBL" id="VDN08434.1"/>
    </source>
</evidence>
<proteinExistence type="predicted"/>
<dbReference type="OMA" id="YVVEMAC"/>
<dbReference type="PANTHER" id="PTHR46017">
    <property type="entry name" value="ALPHA-MANNOSIDASE 2C1"/>
    <property type="match status" value="1"/>
</dbReference>
<evidence type="ECO:0000259" key="1">
    <source>
        <dbReference type="Pfam" id="PF22907"/>
    </source>
</evidence>
<organism evidence="4">
    <name type="scientific">Thelazia callipaeda</name>
    <name type="common">Oriental eyeworm</name>
    <name type="synonym">Parasitic nematode</name>
    <dbReference type="NCBI Taxonomy" id="103827"/>
    <lineage>
        <taxon>Eukaryota</taxon>
        <taxon>Metazoa</taxon>
        <taxon>Ecdysozoa</taxon>
        <taxon>Nematoda</taxon>
        <taxon>Chromadorea</taxon>
        <taxon>Rhabditida</taxon>
        <taxon>Spirurina</taxon>
        <taxon>Spiruromorpha</taxon>
        <taxon>Thelazioidea</taxon>
        <taxon>Thelaziidae</taxon>
        <taxon>Thelazia</taxon>
    </lineage>
</organism>
<reference evidence="2 3" key="2">
    <citation type="submission" date="2018-11" db="EMBL/GenBank/DDBJ databases">
        <authorList>
            <consortium name="Pathogen Informatics"/>
        </authorList>
    </citation>
    <scope>NUCLEOTIDE SEQUENCE [LARGE SCALE GENOMIC DNA]</scope>
</reference>
<gene>
    <name evidence="2" type="ORF">TCLT_LOCUS10720</name>
</gene>
<dbReference type="GO" id="GO:0004559">
    <property type="term" value="F:alpha-mannosidase activity"/>
    <property type="evidence" value="ECO:0007669"/>
    <property type="project" value="TreeGrafter"/>
</dbReference>
<feature type="domain" description="Alpha-mannosidase Ams1-like N-terminal" evidence="1">
    <location>
        <begin position="46"/>
        <end position="179"/>
    </location>
</feature>
<dbReference type="Proteomes" id="UP000276776">
    <property type="component" value="Unassembled WGS sequence"/>
</dbReference>
<reference evidence="4" key="1">
    <citation type="submission" date="2017-02" db="UniProtKB">
        <authorList>
            <consortium name="WormBaseParasite"/>
        </authorList>
    </citation>
    <scope>IDENTIFICATION</scope>
</reference>
<evidence type="ECO:0000313" key="3">
    <source>
        <dbReference type="Proteomes" id="UP000276776"/>
    </source>
</evidence>
<dbReference type="Pfam" id="PF22907">
    <property type="entry name" value="Ams1-like_1st"/>
    <property type="match status" value="1"/>
</dbReference>